<proteinExistence type="predicted"/>
<evidence type="ECO:0000259" key="7">
    <source>
        <dbReference type="Pfam" id="PF07967"/>
    </source>
</evidence>
<dbReference type="InterPro" id="IPR012935">
    <property type="entry name" value="NuBaID_N"/>
</dbReference>
<dbReference type="GO" id="GO:0005634">
    <property type="term" value="C:nucleus"/>
    <property type="evidence" value="ECO:0007669"/>
    <property type="project" value="UniProtKB-SubCell"/>
</dbReference>
<sequence>MRTVGHSLYSTLAKYGIKKDAKTTKDKDEVERLSKTAPHLAAILARSVSRSRKARPSSLLVHAPPTSARSTADYRPSSIASFLSRLATFRLSTYSNKPPAIDAVAAAKCGWINDGKDRLVCGICDVSWVVADTRGMTRDAANVLIEKQRAQLVATHKDGCPWKVKQCDDTIYRIPLQTPHAMAKEIKARALALDPVLQGVDVKHPMASSQVQALVSTIHSVNLPNSGEVNGDRSEFPPEEPFPPINHNGTQQAQPSATAVLAALFGWSIAPHTQPPDRASPPSLSRASSVAPATPGRMQSRSSSVVSFRDNTPGPSTPRPPLQMMPSTPGVPAQLISGPTRPDTTILHCALCQRRIGLWAFLPPRNAADSVTSSSSPGSQGTPTRLHPQRQLDLLKEHRSYCPYVVRSTVLPTPPAPPPSATSNGRFPPAFSSSSLSQLNGQPDAVDGWRAVLTVVLRYGMAQRQRLRLKRLRLQREEEEEGEPGADGDAAMTEAEPIEVDRVEAMMAGVKSRGGKDLLRYVKGLLG</sequence>
<feature type="region of interest" description="Disordered" evidence="6">
    <location>
        <begin position="225"/>
        <end position="255"/>
    </location>
</feature>
<feature type="compositionally biased region" description="Low complexity" evidence="6">
    <location>
        <begin position="276"/>
        <end position="293"/>
    </location>
</feature>
<feature type="domain" description="C3HC-type" evidence="7">
    <location>
        <begin position="77"/>
        <end position="189"/>
    </location>
</feature>
<dbReference type="Proteomes" id="UP000250043">
    <property type="component" value="Unassembled WGS sequence"/>
</dbReference>
<dbReference type="InterPro" id="IPR013909">
    <property type="entry name" value="NuBaID_C"/>
</dbReference>
<keyword evidence="10" id="KW-1185">Reference proteome</keyword>
<evidence type="ECO:0000256" key="6">
    <source>
        <dbReference type="SAM" id="MobiDB-lite"/>
    </source>
</evidence>
<keyword evidence="4" id="KW-0862">Zinc</keyword>
<keyword evidence="5" id="KW-0539">Nucleus</keyword>
<feature type="region of interest" description="Disordered" evidence="6">
    <location>
        <begin position="367"/>
        <end position="386"/>
    </location>
</feature>
<feature type="region of interest" description="Disordered" evidence="6">
    <location>
        <begin position="271"/>
        <end position="339"/>
    </location>
</feature>
<evidence type="ECO:0000256" key="2">
    <source>
        <dbReference type="ARBA" id="ARBA00022723"/>
    </source>
</evidence>
<evidence type="ECO:0000313" key="9">
    <source>
        <dbReference type="EMBL" id="OCH94420.1"/>
    </source>
</evidence>
<reference evidence="9 10" key="1">
    <citation type="submission" date="2016-07" db="EMBL/GenBank/DDBJ databases">
        <title>Draft genome of the white-rot fungus Obba rivulosa 3A-2.</title>
        <authorList>
            <consortium name="DOE Joint Genome Institute"/>
            <person name="Miettinen O."/>
            <person name="Riley R."/>
            <person name="Acob R."/>
            <person name="Barry K."/>
            <person name="Cullen D."/>
            <person name="De Vries R."/>
            <person name="Hainaut M."/>
            <person name="Hatakka A."/>
            <person name="Henrissat B."/>
            <person name="Hilden K."/>
            <person name="Kuo R."/>
            <person name="Labutti K."/>
            <person name="Lipzen A."/>
            <person name="Makela M.R."/>
            <person name="Sandor L."/>
            <person name="Spatafora J.W."/>
            <person name="Grigoriev I.V."/>
            <person name="Hibbett D.S."/>
        </authorList>
    </citation>
    <scope>NUCLEOTIDE SEQUENCE [LARGE SCALE GENOMIC DNA]</scope>
    <source>
        <strain evidence="9 10">3A-2</strain>
    </source>
</reference>
<evidence type="ECO:0000259" key="8">
    <source>
        <dbReference type="Pfam" id="PF08600"/>
    </source>
</evidence>
<evidence type="ECO:0000256" key="4">
    <source>
        <dbReference type="ARBA" id="ARBA00022833"/>
    </source>
</evidence>
<keyword evidence="2" id="KW-0479">Metal-binding</keyword>
<protein>
    <submittedName>
        <fullName evidence="9">Zf-C3HC-domain-containing protein</fullName>
    </submittedName>
</protein>
<dbReference type="OrthoDB" id="2592092at2759"/>
<dbReference type="Pfam" id="PF08600">
    <property type="entry name" value="NuBaID_C"/>
    <property type="match status" value="1"/>
</dbReference>
<name>A0A8E2DRF4_9APHY</name>
<feature type="domain" description="NuBaID C-terminal" evidence="8">
    <location>
        <begin position="343"/>
        <end position="406"/>
    </location>
</feature>
<dbReference type="Pfam" id="PF07967">
    <property type="entry name" value="zf-C3HC"/>
    <property type="match status" value="1"/>
</dbReference>
<feature type="compositionally biased region" description="Low complexity" evidence="6">
    <location>
        <begin position="370"/>
        <end position="384"/>
    </location>
</feature>
<dbReference type="PANTHER" id="PTHR15835:SF6">
    <property type="entry name" value="ZINC FINGER C3HC-TYPE PROTEIN 1"/>
    <property type="match status" value="1"/>
</dbReference>
<dbReference type="GO" id="GO:0008270">
    <property type="term" value="F:zinc ion binding"/>
    <property type="evidence" value="ECO:0007669"/>
    <property type="project" value="UniProtKB-KW"/>
</dbReference>
<feature type="compositionally biased region" description="Polar residues" evidence="6">
    <location>
        <begin position="297"/>
        <end position="314"/>
    </location>
</feature>
<comment type="subcellular location">
    <subcellularLocation>
        <location evidence="1">Nucleus</location>
    </subcellularLocation>
</comment>
<evidence type="ECO:0000256" key="3">
    <source>
        <dbReference type="ARBA" id="ARBA00022771"/>
    </source>
</evidence>
<gene>
    <name evidence="9" type="ORF">OBBRIDRAFT_769833</name>
</gene>
<accession>A0A8E2DRF4</accession>
<organism evidence="9 10">
    <name type="scientific">Obba rivulosa</name>
    <dbReference type="NCBI Taxonomy" id="1052685"/>
    <lineage>
        <taxon>Eukaryota</taxon>
        <taxon>Fungi</taxon>
        <taxon>Dikarya</taxon>
        <taxon>Basidiomycota</taxon>
        <taxon>Agaricomycotina</taxon>
        <taxon>Agaricomycetes</taxon>
        <taxon>Polyporales</taxon>
        <taxon>Gelatoporiaceae</taxon>
        <taxon>Obba</taxon>
    </lineage>
</organism>
<evidence type="ECO:0000313" key="10">
    <source>
        <dbReference type="Proteomes" id="UP000250043"/>
    </source>
</evidence>
<dbReference type="AlphaFoldDB" id="A0A8E2DRF4"/>
<dbReference type="EMBL" id="KV722344">
    <property type="protein sequence ID" value="OCH94420.1"/>
    <property type="molecule type" value="Genomic_DNA"/>
</dbReference>
<feature type="region of interest" description="Disordered" evidence="6">
    <location>
        <begin position="411"/>
        <end position="439"/>
    </location>
</feature>
<keyword evidence="3" id="KW-0863">Zinc-finger</keyword>
<evidence type="ECO:0000256" key="5">
    <source>
        <dbReference type="ARBA" id="ARBA00023242"/>
    </source>
</evidence>
<evidence type="ECO:0000256" key="1">
    <source>
        <dbReference type="ARBA" id="ARBA00004123"/>
    </source>
</evidence>
<dbReference type="PANTHER" id="PTHR15835">
    <property type="entry name" value="NUCLEAR-INTERACTING PARTNER OF ALK"/>
    <property type="match status" value="1"/>
</dbReference>